<keyword evidence="3" id="KW-1185">Reference proteome</keyword>
<evidence type="ECO:0008006" key="4">
    <source>
        <dbReference type="Google" id="ProtNLM"/>
    </source>
</evidence>
<proteinExistence type="predicted"/>
<evidence type="ECO:0000256" key="1">
    <source>
        <dbReference type="SAM" id="SignalP"/>
    </source>
</evidence>
<dbReference type="EMBL" id="FXAW01000011">
    <property type="protein sequence ID" value="SMG52445.1"/>
    <property type="molecule type" value="Genomic_DNA"/>
</dbReference>
<accession>A0A1X7LF90</accession>
<evidence type="ECO:0000313" key="2">
    <source>
        <dbReference type="EMBL" id="SMG52445.1"/>
    </source>
</evidence>
<dbReference type="STRING" id="1028.SAMN05661096_03925"/>
<dbReference type="Pfam" id="PF11138">
    <property type="entry name" value="DUF2911"/>
    <property type="match status" value="1"/>
</dbReference>
<name>A0A1X7LF90_9BACT</name>
<evidence type="ECO:0000313" key="3">
    <source>
        <dbReference type="Proteomes" id="UP000193804"/>
    </source>
</evidence>
<dbReference type="AlphaFoldDB" id="A0A1X7LF90"/>
<reference evidence="3" key="1">
    <citation type="submission" date="2017-04" db="EMBL/GenBank/DDBJ databases">
        <authorList>
            <person name="Varghese N."/>
            <person name="Submissions S."/>
        </authorList>
    </citation>
    <scope>NUCLEOTIDE SEQUENCE [LARGE SCALE GENOMIC DNA]</scope>
    <source>
        <strain evidence="3">DSM 4125</strain>
    </source>
</reference>
<feature type="signal peptide" evidence="1">
    <location>
        <begin position="1"/>
        <end position="16"/>
    </location>
</feature>
<feature type="chain" id="PRO_5012236955" description="DUF2911 domain-containing protein" evidence="1">
    <location>
        <begin position="17"/>
        <end position="186"/>
    </location>
</feature>
<sequence length="186" mass="21049">MIMAVAIIAMSFTANAQKFPEVDGSPMDMAYYPERAAFRAFGKTEEERNVKPLIRVIYSRPQAKERAVFTELEKPGSIWRVGANESTEIMFFQDVTIDGKKVKAGRYTMYIALGEENWTVHFSTDTDGWGHYAFKPEESTVAKVTVPKQETESTVEYMSIMFEKADPGAHMIIGWDDTMVRVPIGL</sequence>
<dbReference type="InterPro" id="IPR021314">
    <property type="entry name" value="DUF2911"/>
</dbReference>
<protein>
    <recommendedName>
        <fullName evidence="4">DUF2911 domain-containing protein</fullName>
    </recommendedName>
</protein>
<gene>
    <name evidence="2" type="ORF">SAMN05661096_03925</name>
</gene>
<dbReference type="Proteomes" id="UP000193804">
    <property type="component" value="Unassembled WGS sequence"/>
</dbReference>
<keyword evidence="1" id="KW-0732">Signal</keyword>
<organism evidence="2 3">
    <name type="scientific">Marivirga sericea</name>
    <dbReference type="NCBI Taxonomy" id="1028"/>
    <lineage>
        <taxon>Bacteria</taxon>
        <taxon>Pseudomonadati</taxon>
        <taxon>Bacteroidota</taxon>
        <taxon>Cytophagia</taxon>
        <taxon>Cytophagales</taxon>
        <taxon>Marivirgaceae</taxon>
        <taxon>Marivirga</taxon>
    </lineage>
</organism>